<dbReference type="KEGG" id="msd:MYSTI_07086"/>
<dbReference type="PATRIC" id="fig|1278073.3.peg.7196"/>
<keyword evidence="1" id="KW-1133">Transmembrane helix</keyword>
<evidence type="ECO:0000313" key="3">
    <source>
        <dbReference type="Proteomes" id="UP000011131"/>
    </source>
</evidence>
<name>L7UK29_MYXSD</name>
<keyword evidence="1" id="KW-0472">Membrane</keyword>
<keyword evidence="3" id="KW-1185">Reference proteome</keyword>
<accession>L7UK29</accession>
<dbReference type="RefSeq" id="WP_015352612.1">
    <property type="nucleotide sequence ID" value="NC_020126.1"/>
</dbReference>
<protein>
    <submittedName>
        <fullName evidence="2">Uncharacterized protein</fullName>
    </submittedName>
</protein>
<keyword evidence="1" id="KW-0812">Transmembrane</keyword>
<proteinExistence type="predicted"/>
<organism evidence="2 3">
    <name type="scientific">Myxococcus stipitatus (strain DSM 14675 / JCM 12634 / Mx s8)</name>
    <dbReference type="NCBI Taxonomy" id="1278073"/>
    <lineage>
        <taxon>Bacteria</taxon>
        <taxon>Pseudomonadati</taxon>
        <taxon>Myxococcota</taxon>
        <taxon>Myxococcia</taxon>
        <taxon>Myxococcales</taxon>
        <taxon>Cystobacterineae</taxon>
        <taxon>Myxococcaceae</taxon>
        <taxon>Myxococcus</taxon>
    </lineage>
</organism>
<evidence type="ECO:0000256" key="1">
    <source>
        <dbReference type="SAM" id="Phobius"/>
    </source>
</evidence>
<dbReference type="Proteomes" id="UP000011131">
    <property type="component" value="Chromosome"/>
</dbReference>
<feature type="transmembrane region" description="Helical" evidence="1">
    <location>
        <begin position="358"/>
        <end position="380"/>
    </location>
</feature>
<evidence type="ECO:0000313" key="2">
    <source>
        <dbReference type="EMBL" id="AGC48358.1"/>
    </source>
</evidence>
<sequence length="594" mass="62883">MTSVAMLSLWLLLGTSPEPAPTAPVEAMAVEAVDVAAEAAAAAAAAAPEVTGYRDATGSTLSHSRGLLRVTMRRDALRPLQGYWAVDVVLHNQGPKALPVRLSFQPSAGEVSHTVERRVEVGARQRVVVWLPLPIAWYSGQLTIEAAGLDPIVDTLYPDSDRSEPVLVLGTPKSFESAVDVPKNEDAADSLLAARFIEDLVDAPRDLALYAGFRAVMLTGEPSKLPAEVWAALESYVMSGGRLVITRPARGLETYLPLWKAGSSPTVPYGFGSVVSCATPGLECQGLVREVLSRDPADPMGPVNPVGIQPHMSMGSDLVPLLSSARAPLGRFLLLISAFALLAGPGAWMLARRRGPLAVLLAVPVVSAVTCLAIIAWSVLVDGFALHTARYSLTWLDGARSRAATVGLGAWYANLSPEPLKLPVSTVMLPPVESAGELADMDWTGGLTMGSGFVPSRTYREWGEVAVVPSRIRLVAKREGDSVRVQNALGAPLEEGFVRLGGTLWRVPALKEGEEGTGTPEAEPEADNVAHALVSRAFEAGVERRLWGAVQSFRADLVEGEFIARVGGPGPMPSSSMPAELNGAAHLIRGEVRP</sequence>
<reference evidence="2 3" key="1">
    <citation type="journal article" date="2013" name="Genome Announc.">
        <title>Complete genome sequence of Myxococcus stipitatus strain DSM 14675, a fruiting myxobacterium.</title>
        <authorList>
            <person name="Huntley S."/>
            <person name="Kneip S."/>
            <person name="Treuner-Lange A."/>
            <person name="Sogaard-Andersen L."/>
        </authorList>
    </citation>
    <scope>NUCLEOTIDE SEQUENCE [LARGE SCALE GENOMIC DNA]</scope>
    <source>
        <strain evidence="3">DSM 14675 / JCM 12634 / Mx s8</strain>
    </source>
</reference>
<feature type="transmembrane region" description="Helical" evidence="1">
    <location>
        <begin position="332"/>
        <end position="351"/>
    </location>
</feature>
<gene>
    <name evidence="2" type="ordered locus">MYSTI_07086</name>
</gene>
<dbReference type="eggNOG" id="ENOG5032V0P">
    <property type="taxonomic scope" value="Bacteria"/>
</dbReference>
<dbReference type="AlphaFoldDB" id="L7UK29"/>
<dbReference type="OrthoDB" id="5486916at2"/>
<dbReference type="HOGENOM" id="CLU_473133_0_0_7"/>
<dbReference type="EMBL" id="CP004025">
    <property type="protein sequence ID" value="AGC48358.1"/>
    <property type="molecule type" value="Genomic_DNA"/>
</dbReference>
<dbReference type="STRING" id="1278073.MYSTI_07086"/>